<feature type="transmembrane region" description="Helical" evidence="6">
    <location>
        <begin position="6"/>
        <end position="28"/>
    </location>
</feature>
<evidence type="ECO:0000256" key="3">
    <source>
        <dbReference type="ARBA" id="ARBA00022692"/>
    </source>
</evidence>
<evidence type="ECO:0000313" key="8">
    <source>
        <dbReference type="EMBL" id="NNM47852.1"/>
    </source>
</evidence>
<evidence type="ECO:0000259" key="7">
    <source>
        <dbReference type="Pfam" id="PF02683"/>
    </source>
</evidence>
<dbReference type="Proteomes" id="UP000588586">
    <property type="component" value="Unassembled WGS sequence"/>
</dbReference>
<organism evidence="8 9">
    <name type="scientific">Knoellia koreensis</name>
    <dbReference type="NCBI Taxonomy" id="2730921"/>
    <lineage>
        <taxon>Bacteria</taxon>
        <taxon>Bacillati</taxon>
        <taxon>Actinomycetota</taxon>
        <taxon>Actinomycetes</taxon>
        <taxon>Micrococcales</taxon>
        <taxon>Intrasporangiaceae</taxon>
        <taxon>Knoellia</taxon>
    </lineage>
</organism>
<protein>
    <submittedName>
        <fullName evidence="8">Cytochrome c biogenesis protein CcdA</fullName>
    </submittedName>
</protein>
<evidence type="ECO:0000256" key="4">
    <source>
        <dbReference type="ARBA" id="ARBA00022989"/>
    </source>
</evidence>
<accession>A0A849HKN6</accession>
<keyword evidence="4 6" id="KW-1133">Transmembrane helix</keyword>
<evidence type="ECO:0000256" key="1">
    <source>
        <dbReference type="ARBA" id="ARBA00004141"/>
    </source>
</evidence>
<dbReference type="InterPro" id="IPR003834">
    <property type="entry name" value="Cyt_c_assmbl_TM_dom"/>
</dbReference>
<evidence type="ECO:0000256" key="5">
    <source>
        <dbReference type="ARBA" id="ARBA00023136"/>
    </source>
</evidence>
<dbReference type="GO" id="GO:0017004">
    <property type="term" value="P:cytochrome complex assembly"/>
    <property type="evidence" value="ECO:0007669"/>
    <property type="project" value="InterPro"/>
</dbReference>
<comment type="caution">
    <text evidence="8">The sequence shown here is derived from an EMBL/GenBank/DDBJ whole genome shotgun (WGS) entry which is preliminary data.</text>
</comment>
<dbReference type="AlphaFoldDB" id="A0A849HKN6"/>
<feature type="transmembrane region" description="Helical" evidence="6">
    <location>
        <begin position="40"/>
        <end position="66"/>
    </location>
</feature>
<dbReference type="PANTHER" id="PTHR31272:SF4">
    <property type="entry name" value="CYTOCHROME C-TYPE BIOGENESIS PROTEIN HI_1454-RELATED"/>
    <property type="match status" value="1"/>
</dbReference>
<feature type="domain" description="Cytochrome C biogenesis protein transmembrane" evidence="7">
    <location>
        <begin position="6"/>
        <end position="210"/>
    </location>
</feature>
<dbReference type="Pfam" id="PF02683">
    <property type="entry name" value="DsbD_TM"/>
    <property type="match status" value="1"/>
</dbReference>
<evidence type="ECO:0000256" key="2">
    <source>
        <dbReference type="ARBA" id="ARBA00006143"/>
    </source>
</evidence>
<feature type="transmembrane region" description="Helical" evidence="6">
    <location>
        <begin position="195"/>
        <end position="214"/>
    </location>
</feature>
<reference evidence="8 9" key="1">
    <citation type="submission" date="2020-04" db="EMBL/GenBank/DDBJ databases">
        <title>Knoellia sp. isolate from air conditioner.</title>
        <authorList>
            <person name="Chea S."/>
            <person name="Kim D.-U."/>
        </authorList>
    </citation>
    <scope>NUCLEOTIDE SEQUENCE [LARGE SCALE GENOMIC DNA]</scope>
    <source>
        <strain evidence="8 9">DB2414S</strain>
    </source>
</reference>
<dbReference type="EMBL" id="JABEPQ010000005">
    <property type="protein sequence ID" value="NNM47852.1"/>
    <property type="molecule type" value="Genomic_DNA"/>
</dbReference>
<feature type="transmembrane region" description="Helical" evidence="6">
    <location>
        <begin position="78"/>
        <end position="97"/>
    </location>
</feature>
<keyword evidence="5 6" id="KW-0472">Membrane</keyword>
<keyword evidence="9" id="KW-1185">Reference proteome</keyword>
<name>A0A849HKN6_9MICO</name>
<evidence type="ECO:0000256" key="6">
    <source>
        <dbReference type="SAM" id="Phobius"/>
    </source>
</evidence>
<keyword evidence="3 6" id="KW-0812">Transmembrane</keyword>
<dbReference type="PANTHER" id="PTHR31272">
    <property type="entry name" value="CYTOCHROME C-TYPE BIOGENESIS PROTEIN HI_1454-RELATED"/>
    <property type="match status" value="1"/>
</dbReference>
<gene>
    <name evidence="8" type="ORF">HJG52_17845</name>
</gene>
<dbReference type="InterPro" id="IPR051790">
    <property type="entry name" value="Cytochrome_c-biogenesis_DsbD"/>
</dbReference>
<sequence>MGIAALAGLISCASPCVLPLLPGFLGYITGLSPDRDHARTVVVITGALLFVLGFASVFVLGVSAFAFAGDLLRGQQNIMLRAGGIVVIAMGLVFLGFGGQRSWQLRWRPRSGLLGAPVLGMVFATGWAPCTGPTLAAVLTLATTTGDQNAAVRGTGLALAYSLGLGLPFVLFALGSTRYRRITRWISAHHRGVQAFGGGMLIVVGALMVSGVWVDLTSYLQTRLVNGFTTVL</sequence>
<comment type="subcellular location">
    <subcellularLocation>
        <location evidence="1">Membrane</location>
        <topology evidence="1">Multi-pass membrane protein</topology>
    </subcellularLocation>
</comment>
<comment type="similarity">
    <text evidence="2">Belongs to the DsbD family.</text>
</comment>
<dbReference type="GO" id="GO:0016020">
    <property type="term" value="C:membrane"/>
    <property type="evidence" value="ECO:0007669"/>
    <property type="project" value="UniProtKB-SubCell"/>
</dbReference>
<feature type="transmembrane region" description="Helical" evidence="6">
    <location>
        <begin position="154"/>
        <end position="174"/>
    </location>
</feature>
<evidence type="ECO:0000313" key="9">
    <source>
        <dbReference type="Proteomes" id="UP000588586"/>
    </source>
</evidence>
<proteinExistence type="inferred from homology"/>
<feature type="transmembrane region" description="Helical" evidence="6">
    <location>
        <begin position="118"/>
        <end position="142"/>
    </location>
</feature>